<feature type="transmembrane region" description="Helical" evidence="1">
    <location>
        <begin position="44"/>
        <end position="62"/>
    </location>
</feature>
<reference evidence="2 3" key="1">
    <citation type="submission" date="2018-06" db="EMBL/GenBank/DDBJ databases">
        <authorList>
            <consortium name="Pathogen Informatics"/>
            <person name="Doyle S."/>
        </authorList>
    </citation>
    <scope>NUCLEOTIDE SEQUENCE [LARGE SCALE GENOMIC DNA]</scope>
    <source>
        <strain evidence="2 3">NCTC10392</strain>
    </source>
</reference>
<dbReference type="EMBL" id="UGUS01000002">
    <property type="protein sequence ID" value="SUD30434.1"/>
    <property type="molecule type" value="Genomic_DNA"/>
</dbReference>
<keyword evidence="1" id="KW-1133">Transmembrane helix</keyword>
<proteinExistence type="predicted"/>
<evidence type="ECO:0000313" key="3">
    <source>
        <dbReference type="Proteomes" id="UP000255125"/>
    </source>
</evidence>
<dbReference type="RefSeq" id="WP_080727639.1">
    <property type="nucleotide sequence ID" value="NZ_CP008896.1"/>
</dbReference>
<protein>
    <submittedName>
        <fullName evidence="2">Iron uptake protein</fullName>
    </submittedName>
</protein>
<dbReference type="Proteomes" id="UP000255125">
    <property type="component" value="Unassembled WGS sequence"/>
</dbReference>
<gene>
    <name evidence="2" type="ORF">NCTC10392_02353</name>
</gene>
<keyword evidence="1" id="KW-0472">Membrane</keyword>
<accession>A0A379ICC2</accession>
<evidence type="ECO:0000256" key="1">
    <source>
        <dbReference type="SAM" id="Phobius"/>
    </source>
</evidence>
<sequence length="89" mass="9681">MALITALLLACAGMAGLCLGLERHYKQLMRHLPSPRRRRGLRGLGWALLAASFAVSVLDWGWAMGPVAWFGLISLAGLSVAFLLPYTTR</sequence>
<keyword evidence="1" id="KW-0812">Transmembrane</keyword>
<dbReference type="InterPro" id="IPR021762">
    <property type="entry name" value="DUF3325"/>
</dbReference>
<dbReference type="OrthoDB" id="6026926at2"/>
<dbReference type="AlphaFoldDB" id="A0A379ICC2"/>
<feature type="transmembrane region" description="Helical" evidence="1">
    <location>
        <begin position="67"/>
        <end position="86"/>
    </location>
</feature>
<evidence type="ECO:0000313" key="2">
    <source>
        <dbReference type="EMBL" id="SUD30434.1"/>
    </source>
</evidence>
<name>A0A379ICC2_PSEFL</name>
<organism evidence="2 3">
    <name type="scientific">Pseudomonas fluorescens</name>
    <dbReference type="NCBI Taxonomy" id="294"/>
    <lineage>
        <taxon>Bacteria</taxon>
        <taxon>Pseudomonadati</taxon>
        <taxon>Pseudomonadota</taxon>
        <taxon>Gammaproteobacteria</taxon>
        <taxon>Pseudomonadales</taxon>
        <taxon>Pseudomonadaceae</taxon>
        <taxon>Pseudomonas</taxon>
    </lineage>
</organism>
<dbReference type="Pfam" id="PF11804">
    <property type="entry name" value="DUF3325"/>
    <property type="match status" value="1"/>
</dbReference>